<dbReference type="PROSITE" id="PS50026">
    <property type="entry name" value="EGF_3"/>
    <property type="match status" value="1"/>
</dbReference>
<evidence type="ECO:0000256" key="2">
    <source>
        <dbReference type="ARBA" id="ARBA00023157"/>
    </source>
</evidence>
<comment type="caution">
    <text evidence="3">Lacks conserved residue(s) required for the propagation of feature annotation.</text>
</comment>
<organism evidence="5 6">
    <name type="scientific">Thalassiosira pseudonana</name>
    <name type="common">Marine diatom</name>
    <name type="synonym">Cyclotella nana</name>
    <dbReference type="NCBI Taxonomy" id="35128"/>
    <lineage>
        <taxon>Eukaryota</taxon>
        <taxon>Sar</taxon>
        <taxon>Stramenopiles</taxon>
        <taxon>Ochrophyta</taxon>
        <taxon>Bacillariophyta</taxon>
        <taxon>Coscinodiscophyceae</taxon>
        <taxon>Thalassiosirophycidae</taxon>
        <taxon>Thalassiosirales</taxon>
        <taxon>Thalassiosiraceae</taxon>
        <taxon>Thalassiosira</taxon>
    </lineage>
</organism>
<dbReference type="RefSeq" id="XP_002286904.1">
    <property type="nucleotide sequence ID" value="XM_002286868.1"/>
</dbReference>
<evidence type="ECO:0000313" key="5">
    <source>
        <dbReference type="EMBL" id="EED96545.1"/>
    </source>
</evidence>
<dbReference type="InterPro" id="IPR002049">
    <property type="entry name" value="LE_dom"/>
</dbReference>
<dbReference type="Pfam" id="PF07974">
    <property type="entry name" value="EGF_2"/>
    <property type="match status" value="2"/>
</dbReference>
<dbReference type="Proteomes" id="UP000001449">
    <property type="component" value="Chromosome 1"/>
</dbReference>
<feature type="disulfide bond" evidence="3">
    <location>
        <begin position="20"/>
        <end position="29"/>
    </location>
</feature>
<dbReference type="InterPro" id="IPR000742">
    <property type="entry name" value="EGF"/>
</dbReference>
<proteinExistence type="predicted"/>
<feature type="non-terminal residue" evidence="5">
    <location>
        <position position="1"/>
    </location>
</feature>
<dbReference type="Gene3D" id="2.10.25.10">
    <property type="entry name" value="Laminin"/>
    <property type="match status" value="1"/>
</dbReference>
<dbReference type="PRINTS" id="PR00011">
    <property type="entry name" value="EGFLAMININ"/>
</dbReference>
<dbReference type="GeneID" id="7446817"/>
<protein>
    <recommendedName>
        <fullName evidence="4">EGF-like domain-containing protein</fullName>
    </recommendedName>
</protein>
<keyword evidence="1" id="KW-0732">Signal</keyword>
<dbReference type="eggNOG" id="KOG1225">
    <property type="taxonomic scope" value="Eukaryota"/>
</dbReference>
<dbReference type="InterPro" id="IPR013111">
    <property type="entry name" value="EGF_extracell"/>
</dbReference>
<dbReference type="KEGG" id="tps:THAPSDRAFT_31629"/>
<evidence type="ECO:0000313" key="6">
    <source>
        <dbReference type="Proteomes" id="UP000001449"/>
    </source>
</evidence>
<reference evidence="5 6" key="2">
    <citation type="journal article" date="2008" name="Nature">
        <title>The Phaeodactylum genome reveals the evolutionary history of diatom genomes.</title>
        <authorList>
            <person name="Bowler C."/>
            <person name="Allen A.E."/>
            <person name="Badger J.H."/>
            <person name="Grimwood J."/>
            <person name="Jabbari K."/>
            <person name="Kuo A."/>
            <person name="Maheswari U."/>
            <person name="Martens C."/>
            <person name="Maumus F."/>
            <person name="Otillar R.P."/>
            <person name="Rayko E."/>
            <person name="Salamov A."/>
            <person name="Vandepoele K."/>
            <person name="Beszteri B."/>
            <person name="Gruber A."/>
            <person name="Heijde M."/>
            <person name="Katinka M."/>
            <person name="Mock T."/>
            <person name="Valentin K."/>
            <person name="Verret F."/>
            <person name="Berges J.A."/>
            <person name="Brownlee C."/>
            <person name="Cadoret J.P."/>
            <person name="Chiovitti A."/>
            <person name="Choi C.J."/>
            <person name="Coesel S."/>
            <person name="De Martino A."/>
            <person name="Detter J.C."/>
            <person name="Durkin C."/>
            <person name="Falciatore A."/>
            <person name="Fournet J."/>
            <person name="Haruta M."/>
            <person name="Huysman M.J."/>
            <person name="Jenkins B.D."/>
            <person name="Jiroutova K."/>
            <person name="Jorgensen R.E."/>
            <person name="Joubert Y."/>
            <person name="Kaplan A."/>
            <person name="Kroger N."/>
            <person name="Kroth P.G."/>
            <person name="La Roche J."/>
            <person name="Lindquist E."/>
            <person name="Lommer M."/>
            <person name="Martin-Jezequel V."/>
            <person name="Lopez P.J."/>
            <person name="Lucas S."/>
            <person name="Mangogna M."/>
            <person name="McGinnis K."/>
            <person name="Medlin L.K."/>
            <person name="Montsant A."/>
            <person name="Oudot-Le Secq M.P."/>
            <person name="Napoli C."/>
            <person name="Obornik M."/>
            <person name="Parker M.S."/>
            <person name="Petit J.L."/>
            <person name="Porcel B.M."/>
            <person name="Poulsen N."/>
            <person name="Robison M."/>
            <person name="Rychlewski L."/>
            <person name="Rynearson T.A."/>
            <person name="Schmutz J."/>
            <person name="Shapiro H."/>
            <person name="Siaut M."/>
            <person name="Stanley M."/>
            <person name="Sussman M.R."/>
            <person name="Taylor A.R."/>
            <person name="Vardi A."/>
            <person name="von Dassow P."/>
            <person name="Vyverman W."/>
            <person name="Willis A."/>
            <person name="Wyrwicz L.S."/>
            <person name="Rokhsar D.S."/>
            <person name="Weissenbach J."/>
            <person name="Armbrust E.V."/>
            <person name="Green B.R."/>
            <person name="Van de Peer Y."/>
            <person name="Grigoriev I.V."/>
        </authorList>
    </citation>
    <scope>NUCLEOTIDE SEQUENCE [LARGE SCALE GENOMIC DNA]</scope>
    <source>
        <strain evidence="5 6">CCMP1335</strain>
    </source>
</reference>
<feature type="domain" description="EGF-like" evidence="4">
    <location>
        <begin position="1"/>
        <end position="30"/>
    </location>
</feature>
<evidence type="ECO:0000256" key="3">
    <source>
        <dbReference type="PROSITE-ProRule" id="PRU00076"/>
    </source>
</evidence>
<dbReference type="PROSITE" id="PS01186">
    <property type="entry name" value="EGF_2"/>
    <property type="match status" value="2"/>
</dbReference>
<dbReference type="InParanoid" id="B8BRH7"/>
<gene>
    <name evidence="5" type="ORF">THAPSDRAFT_31629</name>
</gene>
<dbReference type="PANTHER" id="PTHR14949">
    <property type="entry name" value="EGF-LIKE-DOMAIN, MULTIPLE 7, 8"/>
    <property type="match status" value="1"/>
</dbReference>
<evidence type="ECO:0000256" key="1">
    <source>
        <dbReference type="ARBA" id="ARBA00022729"/>
    </source>
</evidence>
<feature type="disulfide bond" evidence="3">
    <location>
        <begin position="1"/>
        <end position="11"/>
    </location>
</feature>
<dbReference type="PaxDb" id="35128-Thaps31629"/>
<dbReference type="EMBL" id="CM000638">
    <property type="protein sequence ID" value="EED96545.1"/>
    <property type="molecule type" value="Genomic_DNA"/>
</dbReference>
<reference evidence="5 6" key="1">
    <citation type="journal article" date="2004" name="Science">
        <title>The genome of the diatom Thalassiosira pseudonana: ecology, evolution, and metabolism.</title>
        <authorList>
            <person name="Armbrust E.V."/>
            <person name="Berges J.A."/>
            <person name="Bowler C."/>
            <person name="Green B.R."/>
            <person name="Martinez D."/>
            <person name="Putnam N.H."/>
            <person name="Zhou S."/>
            <person name="Allen A.E."/>
            <person name="Apt K.E."/>
            <person name="Bechner M."/>
            <person name="Brzezinski M.A."/>
            <person name="Chaal B.K."/>
            <person name="Chiovitti A."/>
            <person name="Davis A.K."/>
            <person name="Demarest M.S."/>
            <person name="Detter J.C."/>
            <person name="Glavina T."/>
            <person name="Goodstein D."/>
            <person name="Hadi M.Z."/>
            <person name="Hellsten U."/>
            <person name="Hildebrand M."/>
            <person name="Jenkins B.D."/>
            <person name="Jurka J."/>
            <person name="Kapitonov V.V."/>
            <person name="Kroger N."/>
            <person name="Lau W.W."/>
            <person name="Lane T.W."/>
            <person name="Larimer F.W."/>
            <person name="Lippmeier J.C."/>
            <person name="Lucas S."/>
            <person name="Medina M."/>
            <person name="Montsant A."/>
            <person name="Obornik M."/>
            <person name="Parker M.S."/>
            <person name="Palenik B."/>
            <person name="Pazour G.J."/>
            <person name="Richardson P.M."/>
            <person name="Rynearson T.A."/>
            <person name="Saito M.A."/>
            <person name="Schwartz D.C."/>
            <person name="Thamatrakoln K."/>
            <person name="Valentin K."/>
            <person name="Vardi A."/>
            <person name="Wilkerson F.P."/>
            <person name="Rokhsar D.S."/>
        </authorList>
    </citation>
    <scope>NUCLEOTIDE SEQUENCE [LARGE SCALE GENOMIC DNA]</scope>
    <source>
        <strain evidence="5 6">CCMP1335</strain>
    </source>
</reference>
<name>B8BRH7_THAPS</name>
<dbReference type="HOGENOM" id="CLU_074962_0_0_1"/>
<keyword evidence="6" id="KW-1185">Reference proteome</keyword>
<evidence type="ECO:0000259" key="4">
    <source>
        <dbReference type="PROSITE" id="PS50026"/>
    </source>
</evidence>
<dbReference type="Pfam" id="PF00053">
    <property type="entry name" value="EGF_laminin"/>
    <property type="match status" value="1"/>
</dbReference>
<dbReference type="InterPro" id="IPR050969">
    <property type="entry name" value="Dev_Signal_Modulators"/>
</dbReference>
<dbReference type="OMA" id="VTCVCDA"/>
<dbReference type="STRING" id="35128.B8BRH7"/>
<dbReference type="Gene3D" id="2.170.300.10">
    <property type="entry name" value="Tie2 ligand-binding domain superfamily"/>
    <property type="match status" value="1"/>
</dbReference>
<keyword evidence="3" id="KW-0245">EGF-like domain</keyword>
<dbReference type="AlphaFoldDB" id="B8BRH7"/>
<keyword evidence="2 3" id="KW-1015">Disulfide bond</keyword>
<accession>B8BRH7</accession>
<feature type="non-terminal residue" evidence="5">
    <location>
        <position position="177"/>
    </location>
</feature>
<sequence length="177" mass="18745">CPNSCSYNGICTTPWGVCSCFNGFTGADCSLRTCPLGPAWSDSATANDSAHHLAECSNRGKCDRVLGQCICEEGMFEGSACERFVCPNRCSDKGRCISVCMQTDAYDTPWEADHWFGCLCDEGYTGYDCSLRTCAEGDDPLTDANSAHANAMCSDMGTCNQSTGSCHCADGFTGGAC</sequence>
<dbReference type="PROSITE" id="PS00022">
    <property type="entry name" value="EGF_1"/>
    <property type="match status" value="2"/>
</dbReference>
<dbReference type="PANTHER" id="PTHR14949:SF56">
    <property type="entry name" value="EGF-LIKE-DOMAIN, MULTIPLE 7"/>
    <property type="match status" value="1"/>
</dbReference>